<sequence>MGKKSRSKPTPSTPTTQVLSAGAAEPTHSQRPTKQVPEAREKDAEEEFLEKLIFGDAAGFEDGLNEVEVGDDDDGDDDESDGGIDLDGGDGEGGGDGDVREDLQALKDDELFFVDEGASSTLIPAHVSPSEEGEGGEEEEEEEDLPAWQDSDDDMLTVSLANRNLLRKLRDTETEDLISGKEYSARLRRQFERIYPVPEWAVGDSSRKRMRLDGGSDDEMMDAGATVEDEGGDEEAVRSAPSLEEILRSTTTNWTRKVPGRLRPEKLAVARLADGNRIGGSLSMISTLHFHPQHPLLLSSGPDSTLRLHHINGTTNPPATSLHIRNTPISTAHFHPSGTSIIAAGRRRYFHIWNLSTGTIQKVTRVYGQAEVQKSMETFRISPDGKYMALAASRGFVNVLNATTYQWVCAAKIEGRVADLSWWGGGDGHGLTIGNKAGEVWEFDVCSEKVVARWKDEGGHATTVVKNGGSRWVAIGSQSGIVNIYDRGKSFGGSGTILGGTRENPKPVKVLEQLVTAISVIEFSPDCQVLAVASKGKKDALRMVHLPSCTVYQNWPTSGTPLGRVTAISWAGKETGIVAIGNEAGKVRLFEIQA</sequence>
<keyword evidence="2" id="KW-0698">rRNA processing</keyword>
<evidence type="ECO:0000256" key="4">
    <source>
        <dbReference type="ARBA" id="ARBA00022737"/>
    </source>
</evidence>
<evidence type="ECO:0000256" key="7">
    <source>
        <dbReference type="SAM" id="MobiDB-lite"/>
    </source>
</evidence>
<dbReference type="GO" id="GO:0032040">
    <property type="term" value="C:small-subunit processome"/>
    <property type="evidence" value="ECO:0007669"/>
    <property type="project" value="TreeGrafter"/>
</dbReference>
<feature type="compositionally biased region" description="Acidic residues" evidence="7">
    <location>
        <begin position="131"/>
        <end position="154"/>
    </location>
</feature>
<dbReference type="GO" id="GO:0034388">
    <property type="term" value="C:Pwp2p-containing subcomplex of 90S preribosome"/>
    <property type="evidence" value="ECO:0007669"/>
    <property type="project" value="TreeGrafter"/>
</dbReference>
<evidence type="ECO:0000313" key="8">
    <source>
        <dbReference type="EMBL" id="RPA89544.1"/>
    </source>
</evidence>
<dbReference type="EMBL" id="ML120569">
    <property type="protein sequence ID" value="RPA89544.1"/>
    <property type="molecule type" value="Genomic_DNA"/>
</dbReference>
<dbReference type="PANTHER" id="PTHR18359:SF0">
    <property type="entry name" value="U3 SMALL NUCLEOLAR RNA-ASSOCIATED PROTEIN 18 HOMOLOG"/>
    <property type="match status" value="1"/>
</dbReference>
<dbReference type="AlphaFoldDB" id="A0A3N4J6N8"/>
<dbReference type="Pfam" id="PF00400">
    <property type="entry name" value="WD40"/>
    <property type="match status" value="1"/>
</dbReference>
<dbReference type="PANTHER" id="PTHR18359">
    <property type="entry name" value="WD-REPEAT PROTEIN-RELATED"/>
    <property type="match status" value="1"/>
</dbReference>
<feature type="region of interest" description="Disordered" evidence="7">
    <location>
        <begin position="1"/>
        <end position="154"/>
    </location>
</feature>
<evidence type="ECO:0000256" key="3">
    <source>
        <dbReference type="ARBA" id="ARBA00022574"/>
    </source>
</evidence>
<keyword evidence="5" id="KW-0539">Nucleus</keyword>
<dbReference type="InterPro" id="IPR001680">
    <property type="entry name" value="WD40_rpt"/>
</dbReference>
<feature type="compositionally biased region" description="Basic and acidic residues" evidence="7">
    <location>
        <begin position="97"/>
        <end position="110"/>
    </location>
</feature>
<dbReference type="SUPFAM" id="SSF50978">
    <property type="entry name" value="WD40 repeat-like"/>
    <property type="match status" value="1"/>
</dbReference>
<comment type="similarity">
    <text evidence="6">Belongs to the WD repeat UTP18 family.</text>
</comment>
<proteinExistence type="inferred from homology"/>
<dbReference type="InterPro" id="IPR045161">
    <property type="entry name" value="Utp18"/>
</dbReference>
<reference evidence="8 9" key="1">
    <citation type="journal article" date="2018" name="Nat. Ecol. Evol.">
        <title>Pezizomycetes genomes reveal the molecular basis of ectomycorrhizal truffle lifestyle.</title>
        <authorList>
            <person name="Murat C."/>
            <person name="Payen T."/>
            <person name="Noel B."/>
            <person name="Kuo A."/>
            <person name="Morin E."/>
            <person name="Chen J."/>
            <person name="Kohler A."/>
            <person name="Krizsan K."/>
            <person name="Balestrini R."/>
            <person name="Da Silva C."/>
            <person name="Montanini B."/>
            <person name="Hainaut M."/>
            <person name="Levati E."/>
            <person name="Barry K.W."/>
            <person name="Belfiori B."/>
            <person name="Cichocki N."/>
            <person name="Clum A."/>
            <person name="Dockter R.B."/>
            <person name="Fauchery L."/>
            <person name="Guy J."/>
            <person name="Iotti M."/>
            <person name="Le Tacon F."/>
            <person name="Lindquist E.A."/>
            <person name="Lipzen A."/>
            <person name="Malagnac F."/>
            <person name="Mello A."/>
            <person name="Molinier V."/>
            <person name="Miyauchi S."/>
            <person name="Poulain J."/>
            <person name="Riccioni C."/>
            <person name="Rubini A."/>
            <person name="Sitrit Y."/>
            <person name="Splivallo R."/>
            <person name="Traeger S."/>
            <person name="Wang M."/>
            <person name="Zifcakova L."/>
            <person name="Wipf D."/>
            <person name="Zambonelli A."/>
            <person name="Paolocci F."/>
            <person name="Nowrousian M."/>
            <person name="Ottonello S."/>
            <person name="Baldrian P."/>
            <person name="Spatafora J.W."/>
            <person name="Henrissat B."/>
            <person name="Nagy L.G."/>
            <person name="Aury J.M."/>
            <person name="Wincker P."/>
            <person name="Grigoriev I.V."/>
            <person name="Bonfante P."/>
            <person name="Martin F.M."/>
        </authorList>
    </citation>
    <scope>NUCLEOTIDE SEQUENCE [LARGE SCALE GENOMIC DNA]</scope>
    <source>
        <strain evidence="8 9">120613-1</strain>
    </source>
</reference>
<name>A0A3N4J6N8_9PEZI</name>
<dbReference type="InterPro" id="IPR015943">
    <property type="entry name" value="WD40/YVTN_repeat-like_dom_sf"/>
</dbReference>
<gene>
    <name evidence="8" type="ORF">L873DRAFT_1849244</name>
</gene>
<evidence type="ECO:0000313" key="9">
    <source>
        <dbReference type="Proteomes" id="UP000276215"/>
    </source>
</evidence>
<accession>A0A3N4J6N8</accession>
<evidence type="ECO:0000256" key="2">
    <source>
        <dbReference type="ARBA" id="ARBA00022552"/>
    </source>
</evidence>
<keyword evidence="9" id="KW-1185">Reference proteome</keyword>
<dbReference type="SMART" id="SM00320">
    <property type="entry name" value="WD40"/>
    <property type="match status" value="5"/>
</dbReference>
<comment type="subcellular location">
    <subcellularLocation>
        <location evidence="1">Nucleus</location>
        <location evidence="1">Nucleolus</location>
    </subcellularLocation>
</comment>
<dbReference type="STRING" id="1336337.A0A3N4J6N8"/>
<dbReference type="Proteomes" id="UP000276215">
    <property type="component" value="Unassembled WGS sequence"/>
</dbReference>
<dbReference type="OrthoDB" id="1935146at2759"/>
<evidence type="ECO:0000256" key="5">
    <source>
        <dbReference type="ARBA" id="ARBA00023242"/>
    </source>
</evidence>
<keyword evidence="4" id="KW-0677">Repeat</keyword>
<dbReference type="InterPro" id="IPR036322">
    <property type="entry name" value="WD40_repeat_dom_sf"/>
</dbReference>
<evidence type="ECO:0000256" key="6">
    <source>
        <dbReference type="ARBA" id="ARBA00025767"/>
    </source>
</evidence>
<keyword evidence="3" id="KW-0853">WD repeat</keyword>
<dbReference type="Gene3D" id="2.130.10.10">
    <property type="entry name" value="YVTN repeat-like/Quinoprotein amine dehydrogenase"/>
    <property type="match status" value="1"/>
</dbReference>
<organism evidence="8 9">
    <name type="scientific">Choiromyces venosus 120613-1</name>
    <dbReference type="NCBI Taxonomy" id="1336337"/>
    <lineage>
        <taxon>Eukaryota</taxon>
        <taxon>Fungi</taxon>
        <taxon>Dikarya</taxon>
        <taxon>Ascomycota</taxon>
        <taxon>Pezizomycotina</taxon>
        <taxon>Pezizomycetes</taxon>
        <taxon>Pezizales</taxon>
        <taxon>Tuberaceae</taxon>
        <taxon>Choiromyces</taxon>
    </lineage>
</organism>
<dbReference type="GO" id="GO:0006364">
    <property type="term" value="P:rRNA processing"/>
    <property type="evidence" value="ECO:0007669"/>
    <property type="project" value="UniProtKB-KW"/>
</dbReference>
<evidence type="ECO:0000256" key="1">
    <source>
        <dbReference type="ARBA" id="ARBA00004604"/>
    </source>
</evidence>
<protein>
    <submittedName>
        <fullName evidence="8">WD40 repeat-like protein</fullName>
    </submittedName>
</protein>
<feature type="compositionally biased region" description="Acidic residues" evidence="7">
    <location>
        <begin position="63"/>
        <end position="95"/>
    </location>
</feature>